<dbReference type="InterPro" id="IPR009057">
    <property type="entry name" value="Homeodomain-like_sf"/>
</dbReference>
<dbReference type="Pfam" id="PF12833">
    <property type="entry name" value="HTH_18"/>
    <property type="match status" value="1"/>
</dbReference>
<name>A0ABU1C5K3_9ESCH</name>
<dbReference type="InterPro" id="IPR018062">
    <property type="entry name" value="HTH_AraC-typ_CS"/>
</dbReference>
<dbReference type="InterPro" id="IPR020449">
    <property type="entry name" value="Tscrpt_reg_AraC-type_HTH"/>
</dbReference>
<dbReference type="PROSITE" id="PS00041">
    <property type="entry name" value="HTH_ARAC_FAMILY_1"/>
    <property type="match status" value="1"/>
</dbReference>
<dbReference type="PANTHER" id="PTHR47504:SF3">
    <property type="entry name" value="HTH-TYPE TRANSCRIPTIONAL REGULATOR YKGA-RELATED"/>
    <property type="match status" value="1"/>
</dbReference>
<dbReference type="PANTHER" id="PTHR47504">
    <property type="entry name" value="RIGHT ORIGIN-BINDING PROTEIN"/>
    <property type="match status" value="1"/>
</dbReference>
<keyword evidence="3" id="KW-0804">Transcription</keyword>
<proteinExistence type="predicted"/>
<dbReference type="SMART" id="SM00342">
    <property type="entry name" value="HTH_ARAC"/>
    <property type="match status" value="1"/>
</dbReference>
<evidence type="ECO:0000256" key="2">
    <source>
        <dbReference type="ARBA" id="ARBA00023125"/>
    </source>
</evidence>
<keyword evidence="4" id="KW-0812">Transmembrane</keyword>
<keyword evidence="7" id="KW-1185">Reference proteome</keyword>
<organism evidence="6 7">
    <name type="scientific">Escherichia marmotae</name>
    <dbReference type="NCBI Taxonomy" id="1499973"/>
    <lineage>
        <taxon>Bacteria</taxon>
        <taxon>Pseudomonadati</taxon>
        <taxon>Pseudomonadota</taxon>
        <taxon>Gammaproteobacteria</taxon>
        <taxon>Enterobacterales</taxon>
        <taxon>Enterobacteriaceae</taxon>
        <taxon>Escherichia</taxon>
    </lineage>
</organism>
<comment type="caution">
    <text evidence="6">The sequence shown here is derived from an EMBL/GenBank/DDBJ whole genome shotgun (WGS) entry which is preliminary data.</text>
</comment>
<dbReference type="RefSeq" id="WP_309188613.1">
    <property type="nucleotide sequence ID" value="NZ_JAHCRT010000023.1"/>
</dbReference>
<gene>
    <name evidence="6" type="ORF">KJE03_20970</name>
</gene>
<evidence type="ECO:0000259" key="5">
    <source>
        <dbReference type="PROSITE" id="PS01124"/>
    </source>
</evidence>
<feature type="domain" description="HTH araC/xylS-type" evidence="5">
    <location>
        <begin position="60"/>
        <end position="160"/>
    </location>
</feature>
<evidence type="ECO:0000256" key="1">
    <source>
        <dbReference type="ARBA" id="ARBA00023015"/>
    </source>
</evidence>
<dbReference type="PROSITE" id="PS01124">
    <property type="entry name" value="HTH_ARAC_FAMILY_2"/>
    <property type="match status" value="1"/>
</dbReference>
<dbReference type="Gene3D" id="1.10.10.60">
    <property type="entry name" value="Homeodomain-like"/>
    <property type="match status" value="2"/>
</dbReference>
<keyword evidence="1" id="KW-0805">Transcription regulation</keyword>
<dbReference type="InterPro" id="IPR018060">
    <property type="entry name" value="HTH_AraC"/>
</dbReference>
<dbReference type="Proteomes" id="UP001235723">
    <property type="component" value="Unassembled WGS sequence"/>
</dbReference>
<keyword evidence="4" id="KW-0472">Membrane</keyword>
<keyword evidence="4" id="KW-1133">Transmembrane helix</keyword>
<sequence>MVKIRNTENKILRVYTGTLRVLFIFTERYLAFYAVSYFWTVLCEKVRDVSRMTLQNKVIAGVIAFAEHLLESELRSDISQLVRYSGYSHRHLQRLFRNKTGMSVGDYIRRRRLTWAAILVRLTGYPLHDIAISVGFDSQPSFNREFRKRFGCSPGIYRSRPGWDLSLLTPRAELDETGTLQYSTGKCVREWCDVRVRKFISEGHIPVTYESQHYARVLDTVFSAVREKTEEVTVVSGTKPVNTGYHIITLSHIWSAMTEIRLFPLADGNTLNSDSERHGKNICGIYVRCICVF</sequence>
<feature type="transmembrane region" description="Helical" evidence="4">
    <location>
        <begin position="21"/>
        <end position="42"/>
    </location>
</feature>
<dbReference type="PRINTS" id="PR00032">
    <property type="entry name" value="HTHARAC"/>
</dbReference>
<dbReference type="EMBL" id="JAHCRT010000023">
    <property type="protein sequence ID" value="MDQ9295909.1"/>
    <property type="molecule type" value="Genomic_DNA"/>
</dbReference>
<protein>
    <submittedName>
        <fullName evidence="6">Helix-turn-helix transcriptional regulator</fullName>
    </submittedName>
</protein>
<reference evidence="6 7" key="1">
    <citation type="submission" date="2021-05" db="EMBL/GenBank/DDBJ databases">
        <title>Genome sequence of E. marmotae isolates.</title>
        <authorList>
            <person name="Binsker U."/>
            <person name="Hammerl J.A."/>
        </authorList>
    </citation>
    <scope>NUCLEOTIDE SEQUENCE [LARGE SCALE GENOMIC DNA]</scope>
    <source>
        <strain evidence="6 7">21-MO00586</strain>
    </source>
</reference>
<evidence type="ECO:0000313" key="7">
    <source>
        <dbReference type="Proteomes" id="UP001235723"/>
    </source>
</evidence>
<accession>A0ABU1C5K3</accession>
<keyword evidence="2" id="KW-0238">DNA-binding</keyword>
<evidence type="ECO:0000313" key="6">
    <source>
        <dbReference type="EMBL" id="MDQ9295909.1"/>
    </source>
</evidence>
<evidence type="ECO:0000256" key="4">
    <source>
        <dbReference type="SAM" id="Phobius"/>
    </source>
</evidence>
<dbReference type="InterPro" id="IPR050959">
    <property type="entry name" value="MarA-like"/>
</dbReference>
<dbReference type="SUPFAM" id="SSF46689">
    <property type="entry name" value="Homeodomain-like"/>
    <property type="match status" value="2"/>
</dbReference>
<evidence type="ECO:0000256" key="3">
    <source>
        <dbReference type="ARBA" id="ARBA00023163"/>
    </source>
</evidence>